<reference evidence="4 5" key="1">
    <citation type="journal article" date="2013" name="PLoS Pathog.">
        <title>Genomic analysis of the Kiwifruit pathogen Pseudomonas syringae pv. actinidiae provides insight into the origins of an emergent plant disease.</title>
        <authorList>
            <person name="McCann H.C."/>
            <person name="Rikkerink E.H."/>
            <person name="Bertels F."/>
            <person name="Fiers M."/>
            <person name="Lu A."/>
            <person name="Rees-George J."/>
            <person name="Andersen M.T."/>
            <person name="Gleave A.P."/>
            <person name="Haubold B."/>
            <person name="Wohlers M.W."/>
            <person name="Guttman D.S."/>
            <person name="Wang P.W."/>
            <person name="Straub C."/>
            <person name="Vanneste J.L."/>
            <person name="Rainey P.B."/>
            <person name="Templeton M.D."/>
        </authorList>
    </citation>
    <scope>NUCLEOTIDE SEQUENCE [LARGE SCALE GENOMIC DNA]</scope>
    <source>
        <strain evidence="4 5">ICMP 19096</strain>
    </source>
</reference>
<dbReference type="Proteomes" id="UP000018849">
    <property type="component" value="Unassembled WGS sequence"/>
</dbReference>
<evidence type="ECO:0000313" key="5">
    <source>
        <dbReference type="Proteomes" id="UP000018849"/>
    </source>
</evidence>
<dbReference type="Pfam" id="PF00072">
    <property type="entry name" value="Response_reg"/>
    <property type="match status" value="1"/>
</dbReference>
<dbReference type="GO" id="GO:0000160">
    <property type="term" value="P:phosphorelay signal transduction system"/>
    <property type="evidence" value="ECO:0007669"/>
    <property type="project" value="InterPro"/>
</dbReference>
<dbReference type="Gene3D" id="3.40.50.2300">
    <property type="match status" value="1"/>
</dbReference>
<evidence type="ECO:0000313" key="4">
    <source>
        <dbReference type="EMBL" id="EPN69862.1"/>
    </source>
</evidence>
<dbReference type="PROSITE" id="PS50110">
    <property type="entry name" value="RESPONSE_REGULATORY"/>
    <property type="match status" value="1"/>
</dbReference>
<keyword evidence="1 2" id="KW-0597">Phosphoprotein</keyword>
<dbReference type="InterPro" id="IPR001789">
    <property type="entry name" value="Sig_transdc_resp-reg_receiver"/>
</dbReference>
<evidence type="ECO:0000259" key="3">
    <source>
        <dbReference type="PROSITE" id="PS50110"/>
    </source>
</evidence>
<evidence type="ECO:0000256" key="2">
    <source>
        <dbReference type="PROSITE-ProRule" id="PRU00169"/>
    </source>
</evidence>
<dbReference type="AlphaFoldDB" id="A0A656K593"/>
<evidence type="ECO:0000256" key="1">
    <source>
        <dbReference type="ARBA" id="ARBA00022553"/>
    </source>
</evidence>
<dbReference type="InterPro" id="IPR050595">
    <property type="entry name" value="Bact_response_regulator"/>
</dbReference>
<protein>
    <submittedName>
        <fullName evidence="4">Response regulator/EAL domain protein</fullName>
    </submittedName>
</protein>
<dbReference type="EMBL" id="AOKF01000081">
    <property type="protein sequence ID" value="EPN69862.1"/>
    <property type="molecule type" value="Genomic_DNA"/>
</dbReference>
<sequence>MHSLKVLILEDHPFQLMALHQMLNANRVFNVLAADSVEAAKQSLHSRGPVDIAICDLQMDGPDGLELIRFLAESGQARALIILSASAACVLEGVAQLALNQGLTVLGYLQKPASATALCELLCAGVVCCDRQRPSGRRGRPLCSRAVDCLFSTQGQPARRGTRRRGAGSLAAPRAWPAGTRAFHGDHRS</sequence>
<feature type="non-terminal residue" evidence="4">
    <location>
        <position position="189"/>
    </location>
</feature>
<proteinExistence type="predicted"/>
<dbReference type="PANTHER" id="PTHR44591:SF3">
    <property type="entry name" value="RESPONSE REGULATORY DOMAIN-CONTAINING PROTEIN"/>
    <property type="match status" value="1"/>
</dbReference>
<feature type="modified residue" description="4-aspartylphosphate" evidence="2">
    <location>
        <position position="56"/>
    </location>
</feature>
<organism evidence="4 5">
    <name type="scientific">Pseudomonas syringae pv. actinidiae ICMP 19096</name>
    <dbReference type="NCBI Taxonomy" id="1194405"/>
    <lineage>
        <taxon>Bacteria</taxon>
        <taxon>Pseudomonadati</taxon>
        <taxon>Pseudomonadota</taxon>
        <taxon>Gammaproteobacteria</taxon>
        <taxon>Pseudomonadales</taxon>
        <taxon>Pseudomonadaceae</taxon>
        <taxon>Pseudomonas</taxon>
        <taxon>Pseudomonas syringae</taxon>
    </lineage>
</organism>
<comment type="caution">
    <text evidence="4">The sequence shown here is derived from an EMBL/GenBank/DDBJ whole genome shotgun (WGS) entry which is preliminary data.</text>
</comment>
<feature type="domain" description="Response regulatory" evidence="3">
    <location>
        <begin position="5"/>
        <end position="126"/>
    </location>
</feature>
<dbReference type="PANTHER" id="PTHR44591">
    <property type="entry name" value="STRESS RESPONSE REGULATOR PROTEIN 1"/>
    <property type="match status" value="1"/>
</dbReference>
<name>A0A656K593_PSESF</name>
<dbReference type="SMART" id="SM00448">
    <property type="entry name" value="REC"/>
    <property type="match status" value="1"/>
</dbReference>
<gene>
    <name evidence="4" type="ORF">A245_01136</name>
</gene>
<accession>A0A656K593</accession>
<dbReference type="SUPFAM" id="SSF52172">
    <property type="entry name" value="CheY-like"/>
    <property type="match status" value="1"/>
</dbReference>
<dbReference type="InterPro" id="IPR011006">
    <property type="entry name" value="CheY-like_superfamily"/>
</dbReference>